<feature type="transmembrane region" description="Helical" evidence="1">
    <location>
        <begin position="123"/>
        <end position="145"/>
    </location>
</feature>
<dbReference type="OrthoDB" id="9866849at2"/>
<accession>A0A238VFU4</accession>
<protein>
    <submittedName>
        <fullName evidence="2">Uncharacterized protein</fullName>
    </submittedName>
</protein>
<keyword evidence="1" id="KW-1133">Transmembrane helix</keyword>
<dbReference type="RefSeq" id="WP_089379929.1">
    <property type="nucleotide sequence ID" value="NZ_FZNT01000001.1"/>
</dbReference>
<organism evidence="2 3">
    <name type="scientific">Lutibacter agarilyticus</name>
    <dbReference type="NCBI Taxonomy" id="1109740"/>
    <lineage>
        <taxon>Bacteria</taxon>
        <taxon>Pseudomonadati</taxon>
        <taxon>Bacteroidota</taxon>
        <taxon>Flavobacteriia</taxon>
        <taxon>Flavobacteriales</taxon>
        <taxon>Flavobacteriaceae</taxon>
        <taxon>Lutibacter</taxon>
    </lineage>
</organism>
<sequence length="147" mass="16851">MSENFEFDDVKKVRKSLLIISVVGIILKKLIKYSTGNIEFLGFSIPFGEADFLTHLVSFIIVFYIFAFVIRTASDKFPNYYIKSLQKYDISFALKSFSDLSIDTESKNKVENKLRKISKVIKIFTTILDFAFPIGLAVFSLVVIYCN</sequence>
<keyword evidence="3" id="KW-1185">Reference proteome</keyword>
<evidence type="ECO:0000313" key="2">
    <source>
        <dbReference type="EMBL" id="SNR32389.1"/>
    </source>
</evidence>
<dbReference type="AlphaFoldDB" id="A0A238VFU4"/>
<reference evidence="2 3" key="1">
    <citation type="submission" date="2017-06" db="EMBL/GenBank/DDBJ databases">
        <authorList>
            <person name="Kim H.J."/>
            <person name="Triplett B.A."/>
        </authorList>
    </citation>
    <scope>NUCLEOTIDE SEQUENCE [LARGE SCALE GENOMIC DNA]</scope>
    <source>
        <strain evidence="2 3">DSM 29150</strain>
    </source>
</reference>
<keyword evidence="1" id="KW-0472">Membrane</keyword>
<gene>
    <name evidence="2" type="ORF">SAMN06265371_101266</name>
</gene>
<proteinExistence type="predicted"/>
<evidence type="ECO:0000313" key="3">
    <source>
        <dbReference type="Proteomes" id="UP000198384"/>
    </source>
</evidence>
<name>A0A238VFU4_9FLAO</name>
<feature type="transmembrane region" description="Helical" evidence="1">
    <location>
        <begin position="52"/>
        <end position="70"/>
    </location>
</feature>
<dbReference type="EMBL" id="FZNT01000001">
    <property type="protein sequence ID" value="SNR32389.1"/>
    <property type="molecule type" value="Genomic_DNA"/>
</dbReference>
<keyword evidence="1" id="KW-0812">Transmembrane</keyword>
<dbReference type="Proteomes" id="UP000198384">
    <property type="component" value="Unassembled WGS sequence"/>
</dbReference>
<evidence type="ECO:0000256" key="1">
    <source>
        <dbReference type="SAM" id="Phobius"/>
    </source>
</evidence>